<evidence type="ECO:0000256" key="1">
    <source>
        <dbReference type="SAM" id="SignalP"/>
    </source>
</evidence>
<feature type="signal peptide" evidence="1">
    <location>
        <begin position="1"/>
        <end position="17"/>
    </location>
</feature>
<accession>F1YNP6</accession>
<proteinExistence type="predicted"/>
<keyword evidence="1" id="KW-0732">Signal</keyword>
<evidence type="ECO:0000313" key="2">
    <source>
        <dbReference type="EMBL" id="EGD53701.1"/>
    </source>
</evidence>
<keyword evidence="3" id="KW-1185">Reference proteome</keyword>
<dbReference type="EMBL" id="AEUD01000019">
    <property type="protein sequence ID" value="EGD53701.1"/>
    <property type="molecule type" value="Genomic_DNA"/>
</dbReference>
<sequence>MKRSIQLATVTATAAIAATIGVGVAPGNADAGVVGGYQQPASGAVSITS</sequence>
<comment type="caution">
    <text evidence="2">The sequence shown here is derived from an EMBL/GenBank/DDBJ whole genome shotgun (WGS) entry which is preliminary data.</text>
</comment>
<protein>
    <submittedName>
        <fullName evidence="2">Uncharacterized protein</fullName>
    </submittedName>
</protein>
<reference evidence="2 3" key="1">
    <citation type="journal article" date="2011" name="J. Bacteriol.">
        <title>Draft Genome Sequence of Gordonia neofelifaecis NRRL B-59395, a Cholesterol-Degrading Actinomycete.</title>
        <authorList>
            <person name="Ge F."/>
            <person name="Li W."/>
            <person name="Chen G."/>
            <person name="Liu Y."/>
            <person name="Zhang G."/>
            <person name="Yong B."/>
            <person name="Wang Q."/>
            <person name="Wang N."/>
            <person name="Huang Z."/>
            <person name="Li W."/>
            <person name="Wang J."/>
            <person name="Wu C."/>
            <person name="Xie Q."/>
            <person name="Liu G."/>
        </authorList>
    </citation>
    <scope>NUCLEOTIDE SEQUENCE [LARGE SCALE GENOMIC DNA]</scope>
    <source>
        <strain evidence="2 3">NRRL B-59395</strain>
    </source>
</reference>
<name>F1YNP6_9ACTN</name>
<gene>
    <name evidence="2" type="ORF">SCNU_17952</name>
</gene>
<dbReference type="AlphaFoldDB" id="F1YNP6"/>
<feature type="chain" id="PRO_5039446985" evidence="1">
    <location>
        <begin position="18"/>
        <end position="49"/>
    </location>
</feature>
<dbReference type="Proteomes" id="UP000035065">
    <property type="component" value="Unassembled WGS sequence"/>
</dbReference>
<organism evidence="2 3">
    <name type="scientific">Gordonia neofelifaecis NRRL B-59395</name>
    <dbReference type="NCBI Taxonomy" id="644548"/>
    <lineage>
        <taxon>Bacteria</taxon>
        <taxon>Bacillati</taxon>
        <taxon>Actinomycetota</taxon>
        <taxon>Actinomycetes</taxon>
        <taxon>Mycobacteriales</taxon>
        <taxon>Gordoniaceae</taxon>
        <taxon>Gordonia</taxon>
    </lineage>
</organism>
<evidence type="ECO:0000313" key="3">
    <source>
        <dbReference type="Proteomes" id="UP000035065"/>
    </source>
</evidence>
<dbReference type="RefSeq" id="WP_009680783.1">
    <property type="nucleotide sequence ID" value="NZ_AEUD01000019.1"/>
</dbReference>